<dbReference type="InterPro" id="IPR013783">
    <property type="entry name" value="Ig-like_fold"/>
</dbReference>
<dbReference type="STRING" id="493475.GARC_0779"/>
<reference evidence="3 4" key="1">
    <citation type="journal article" date="2017" name="Antonie Van Leeuwenhoek">
        <title>Rhizobium rhizosphaerae sp. nov., a novel species isolated from rice rhizosphere.</title>
        <authorList>
            <person name="Zhao J.J."/>
            <person name="Zhang J."/>
            <person name="Zhang R.J."/>
            <person name="Zhang C.W."/>
            <person name="Yin H.Q."/>
            <person name="Zhang X.X."/>
        </authorList>
    </citation>
    <scope>NUCLEOTIDE SEQUENCE [LARGE SCALE GENOMIC DNA]</scope>
    <source>
        <strain evidence="3 4">BSs20135</strain>
    </source>
</reference>
<dbReference type="GO" id="GO:0016020">
    <property type="term" value="C:membrane"/>
    <property type="evidence" value="ECO:0007669"/>
    <property type="project" value="InterPro"/>
</dbReference>
<evidence type="ECO:0000313" key="4">
    <source>
        <dbReference type="Proteomes" id="UP000006327"/>
    </source>
</evidence>
<sequence>MKLTHFKAVIYLSLFFSAFQSYATTCDVDNDDDIDRLDINLIFQARGQSASGIDDPMDANSDGVINARDGRSCTLQCTLSRCAIVTPAPPAATLNLLILDAEGGVVPEAFATVVSSGETLSADDDNLIEISGLPASQTSTIRFSAPGYTNQVKNINLGPKGSTSDYRISLLKRQPAKRVLAENAQSLVGYDGAKVTFDGGAFVDKNGEPVSGQIDVYMSPVDVSRGSMRNAFPGSYAGIAEGETDAEILISFGATEYLFMQNGQELQLALGSTAIIELPVYATVLPDGETMAVGDEIPLWYLNESNGIWQQEGYGIVVASNLSTTGLALRGEVAHFSWWNADDIPGRTGTNNSTPSIFRVNVSVILDNDALNDETTFAIVTGQSRSVAQSATLQVDLNTTTQLLAPKGETCFEAQVYLVDDGSTELLGAAEPKCVTLNTSQDDFKLVELVIDPDVLFWGILTLPACSIVDQTFGPAGATAVKGRKPFSYYAVASPNLRLPFGLSINENNGVISGIPTETGTFRVGAIIKDGDDDSHLLEVGPIYINEPLLLVNDIPNEANLDEFYSTDIIEISGGCPPYRYKLAEGELPDGVILNRLTGQISGVPQAPAQGSFKLEVIDSVANRLESELVTIAFGTPALLAVEVDPLQPNVFWSSSVLALFTNLGGPIDDLTVANLPSWLSFNSVTKGLSGTPVQSGVVAFDIQASNAAGSSSITVTLSITGSILAPQNIVTTVIGQVLKVNWDSVNAATGYIVSVRDKLTGQLASETEVSQSTAWITGLEHNSNYEVTVVTVAGSAQSTASTATSVRVNENVPELTIEPANNYNIQYSPPVDFVYRPQTDELLIAGSGIVSIPLSDPSTYTYVVGDDDISSVSSLFLNKSQGISYSAFSSDAFRYRIYQQQTFAVAASLVKQLNTIVGWPTVAQSHNDNITLSYNSRINSEAILQVSSIAPDGSEIPRMSSDELVREDVDGDIFYRQELYQGREIAAFAGSSIVAVPVRTQDQNINIGQSLYLIDENQTDPLVAPDLFPLQNCSPSFDYIADKVVVGDIRDVYQSDKSGELLAFIKHDPTSIGGLMRLNINSKECSMLSGIDALGDVFGAGESFVLQNSLASEITILNEQYILLIEGVYGDYPKQNFTVWMIDRHNGNRSQLLQLLYEFAGTD</sequence>
<evidence type="ECO:0000313" key="3">
    <source>
        <dbReference type="EMBL" id="GAC17760.1"/>
    </source>
</evidence>
<organism evidence="3 4">
    <name type="scientific">Paraglaciecola arctica BSs20135</name>
    <dbReference type="NCBI Taxonomy" id="493475"/>
    <lineage>
        <taxon>Bacteria</taxon>
        <taxon>Pseudomonadati</taxon>
        <taxon>Pseudomonadota</taxon>
        <taxon>Gammaproteobacteria</taxon>
        <taxon>Alteromonadales</taxon>
        <taxon>Alteromonadaceae</taxon>
        <taxon>Paraglaciecola</taxon>
    </lineage>
</organism>
<dbReference type="EMBL" id="BAEO01000010">
    <property type="protein sequence ID" value="GAC17760.1"/>
    <property type="molecule type" value="Genomic_DNA"/>
</dbReference>
<name>K6Z2S5_9ALTE</name>
<dbReference type="PROSITE" id="PS00018">
    <property type="entry name" value="EF_HAND_1"/>
    <property type="match status" value="1"/>
</dbReference>
<dbReference type="eggNOG" id="COG4676">
    <property type="taxonomic scope" value="Bacteria"/>
</dbReference>
<dbReference type="eggNOG" id="COG4625">
    <property type="taxonomic scope" value="Bacteria"/>
</dbReference>
<dbReference type="Pfam" id="PF05345">
    <property type="entry name" value="He_PIG"/>
    <property type="match status" value="2"/>
</dbReference>
<dbReference type="GO" id="GO:0005509">
    <property type="term" value="F:calcium ion binding"/>
    <property type="evidence" value="ECO:0007669"/>
    <property type="project" value="InterPro"/>
</dbReference>
<dbReference type="RefSeq" id="WP_007616875.1">
    <property type="nucleotide sequence ID" value="NZ_BAEO01000010.1"/>
</dbReference>
<dbReference type="SUPFAM" id="SSF49313">
    <property type="entry name" value="Cadherin-like"/>
    <property type="match status" value="1"/>
</dbReference>
<protein>
    <recommendedName>
        <fullName evidence="2">Fibronectin type-III domain-containing protein</fullName>
    </recommendedName>
</protein>
<dbReference type="CDD" id="cd00063">
    <property type="entry name" value="FN3"/>
    <property type="match status" value="1"/>
</dbReference>
<evidence type="ECO:0000256" key="1">
    <source>
        <dbReference type="SAM" id="SignalP"/>
    </source>
</evidence>
<dbReference type="InterPro" id="IPR018247">
    <property type="entry name" value="EF_Hand_1_Ca_BS"/>
</dbReference>
<proteinExistence type="predicted"/>
<dbReference type="AlphaFoldDB" id="K6Z2S5"/>
<feature type="chain" id="PRO_5003901734" description="Fibronectin type-III domain-containing protein" evidence="1">
    <location>
        <begin position="24"/>
        <end position="1164"/>
    </location>
</feature>
<dbReference type="SUPFAM" id="SSF49265">
    <property type="entry name" value="Fibronectin type III"/>
    <property type="match status" value="1"/>
</dbReference>
<feature type="domain" description="Fibronectin type-III" evidence="2">
    <location>
        <begin position="726"/>
        <end position="812"/>
    </location>
</feature>
<dbReference type="OrthoDB" id="9790784at2"/>
<feature type="signal peptide" evidence="1">
    <location>
        <begin position="1"/>
        <end position="23"/>
    </location>
</feature>
<comment type="caution">
    <text evidence="3">The sequence shown here is derived from an EMBL/GenBank/DDBJ whole genome shotgun (WGS) entry which is preliminary data.</text>
</comment>
<dbReference type="InterPro" id="IPR003961">
    <property type="entry name" value="FN3_dom"/>
</dbReference>
<keyword evidence="1" id="KW-0732">Signal</keyword>
<dbReference type="Proteomes" id="UP000006327">
    <property type="component" value="Unassembled WGS sequence"/>
</dbReference>
<dbReference type="InterPro" id="IPR036116">
    <property type="entry name" value="FN3_sf"/>
</dbReference>
<dbReference type="Gene3D" id="2.60.40.10">
    <property type="entry name" value="Immunoglobulins"/>
    <property type="match status" value="4"/>
</dbReference>
<accession>K6Z2S5</accession>
<gene>
    <name evidence="3" type="ORF">GARC_0779</name>
</gene>
<dbReference type="PROSITE" id="PS50853">
    <property type="entry name" value="FN3"/>
    <property type="match status" value="1"/>
</dbReference>
<dbReference type="InterPro" id="IPR015919">
    <property type="entry name" value="Cadherin-like_sf"/>
</dbReference>
<evidence type="ECO:0000259" key="2">
    <source>
        <dbReference type="PROSITE" id="PS50853"/>
    </source>
</evidence>
<keyword evidence="4" id="KW-1185">Reference proteome</keyword>